<dbReference type="Proteomes" id="UP000594468">
    <property type="component" value="Chromosome"/>
</dbReference>
<reference evidence="1 2" key="1">
    <citation type="submission" date="2020-02" db="EMBL/GenBank/DDBJ databases">
        <authorList>
            <person name="Zheng R.K."/>
            <person name="Sun C.M."/>
        </authorList>
    </citation>
    <scope>NUCLEOTIDE SEQUENCE [LARGE SCALE GENOMIC DNA]</scope>
    <source>
        <strain evidence="2">rifampicinis</strain>
    </source>
</reference>
<gene>
    <name evidence="1" type="ORF">G4Y79_15150</name>
</gene>
<proteinExistence type="predicted"/>
<keyword evidence="2" id="KW-1185">Reference proteome</keyword>
<name>A0A7S8E616_9CHLR</name>
<evidence type="ECO:0000313" key="1">
    <source>
        <dbReference type="EMBL" id="QPC81039.1"/>
    </source>
</evidence>
<sequence length="80" mass="9197">MDAKGFHTLRNMLQIEYAAERDAIEKTMPDVSLSYMNWLELKVLRSKVTPAEPAKDNRIRAKIQTFAEGQIMRASRDGEL</sequence>
<organism evidence="1 2">
    <name type="scientific">Phototrophicus methaneseepsis</name>
    <dbReference type="NCBI Taxonomy" id="2710758"/>
    <lineage>
        <taxon>Bacteria</taxon>
        <taxon>Bacillati</taxon>
        <taxon>Chloroflexota</taxon>
        <taxon>Candidatus Thermofontia</taxon>
        <taxon>Phototrophicales</taxon>
        <taxon>Phototrophicaceae</taxon>
        <taxon>Phototrophicus</taxon>
    </lineage>
</organism>
<dbReference type="KEGG" id="pmet:G4Y79_15150"/>
<dbReference type="AlphaFoldDB" id="A0A7S8E616"/>
<dbReference type="EMBL" id="CP062983">
    <property type="protein sequence ID" value="QPC81039.1"/>
    <property type="molecule type" value="Genomic_DNA"/>
</dbReference>
<accession>A0A7S8E616</accession>
<dbReference type="RefSeq" id="WP_195169112.1">
    <property type="nucleotide sequence ID" value="NZ_CP062983.1"/>
</dbReference>
<evidence type="ECO:0000313" key="2">
    <source>
        <dbReference type="Proteomes" id="UP000594468"/>
    </source>
</evidence>
<protein>
    <submittedName>
        <fullName evidence="1">Uncharacterized protein</fullName>
    </submittedName>
</protein>